<evidence type="ECO:0000256" key="1">
    <source>
        <dbReference type="SAM" id="MobiDB-lite"/>
    </source>
</evidence>
<feature type="compositionally biased region" description="Polar residues" evidence="1">
    <location>
        <begin position="919"/>
        <end position="935"/>
    </location>
</feature>
<comment type="caution">
    <text evidence="2">The sequence shown here is derived from an EMBL/GenBank/DDBJ whole genome shotgun (WGS) entry which is preliminary data.</text>
</comment>
<protein>
    <submittedName>
        <fullName evidence="2">Glutamic acid-rich protein</fullName>
    </submittedName>
</protein>
<dbReference type="AlphaFoldDB" id="A0A2C6KT61"/>
<evidence type="ECO:0000313" key="3">
    <source>
        <dbReference type="Proteomes" id="UP000221165"/>
    </source>
</evidence>
<keyword evidence="3" id="KW-1185">Reference proteome</keyword>
<feature type="compositionally biased region" description="Basic and acidic residues" evidence="1">
    <location>
        <begin position="936"/>
        <end position="945"/>
    </location>
</feature>
<feature type="compositionally biased region" description="Basic and acidic residues" evidence="1">
    <location>
        <begin position="440"/>
        <end position="463"/>
    </location>
</feature>
<feature type="compositionally biased region" description="Basic and acidic residues" evidence="1">
    <location>
        <begin position="117"/>
        <end position="129"/>
    </location>
</feature>
<feature type="compositionally biased region" description="Basic and acidic residues" evidence="1">
    <location>
        <begin position="62"/>
        <end position="73"/>
    </location>
</feature>
<dbReference type="EMBL" id="MIGC01003505">
    <property type="protein sequence ID" value="PHJ19356.1"/>
    <property type="molecule type" value="Genomic_DNA"/>
</dbReference>
<feature type="compositionally biased region" description="Basic and acidic residues" evidence="1">
    <location>
        <begin position="234"/>
        <end position="248"/>
    </location>
</feature>
<feature type="region of interest" description="Disordered" evidence="1">
    <location>
        <begin position="555"/>
        <end position="665"/>
    </location>
</feature>
<reference evidence="2 3" key="1">
    <citation type="journal article" date="2017" name="Int. J. Parasitol.">
        <title>The genome of the protozoan parasite Cystoisospora suis and a reverse vaccinology approach to identify vaccine candidates.</title>
        <authorList>
            <person name="Palmieri N."/>
            <person name="Shrestha A."/>
            <person name="Ruttkowski B."/>
            <person name="Beck T."/>
            <person name="Vogl C."/>
            <person name="Tomley F."/>
            <person name="Blake D.P."/>
            <person name="Joachim A."/>
        </authorList>
    </citation>
    <scope>NUCLEOTIDE SEQUENCE [LARGE SCALE GENOMIC DNA]</scope>
    <source>
        <strain evidence="2 3">Wien I</strain>
    </source>
</reference>
<proteinExistence type="predicted"/>
<gene>
    <name evidence="2" type="ORF">CSUI_006820</name>
</gene>
<feature type="region of interest" description="Disordered" evidence="1">
    <location>
        <begin position="1043"/>
        <end position="1064"/>
    </location>
</feature>
<name>A0A2C6KT61_9APIC</name>
<feature type="compositionally biased region" description="Polar residues" evidence="1">
    <location>
        <begin position="714"/>
        <end position="736"/>
    </location>
</feature>
<feature type="compositionally biased region" description="Basic and acidic residues" evidence="1">
    <location>
        <begin position="158"/>
        <end position="175"/>
    </location>
</feature>
<dbReference type="RefSeq" id="XP_067921057.1">
    <property type="nucleotide sequence ID" value="XM_068066972.1"/>
</dbReference>
<feature type="compositionally biased region" description="Low complexity" evidence="1">
    <location>
        <begin position="130"/>
        <end position="145"/>
    </location>
</feature>
<feature type="compositionally biased region" description="Polar residues" evidence="1">
    <location>
        <begin position="268"/>
        <end position="283"/>
    </location>
</feature>
<feature type="region of interest" description="Disordered" evidence="1">
    <location>
        <begin position="824"/>
        <end position="850"/>
    </location>
</feature>
<feature type="region of interest" description="Disordered" evidence="1">
    <location>
        <begin position="714"/>
        <end position="746"/>
    </location>
</feature>
<accession>A0A2C6KT61</accession>
<feature type="region of interest" description="Disordered" evidence="1">
    <location>
        <begin position="425"/>
        <end position="469"/>
    </location>
</feature>
<organism evidence="2 3">
    <name type="scientific">Cystoisospora suis</name>
    <dbReference type="NCBI Taxonomy" id="483139"/>
    <lineage>
        <taxon>Eukaryota</taxon>
        <taxon>Sar</taxon>
        <taxon>Alveolata</taxon>
        <taxon>Apicomplexa</taxon>
        <taxon>Conoidasida</taxon>
        <taxon>Coccidia</taxon>
        <taxon>Eucoccidiorida</taxon>
        <taxon>Eimeriorina</taxon>
        <taxon>Sarcocystidae</taxon>
        <taxon>Cystoisospora</taxon>
    </lineage>
</organism>
<feature type="compositionally biased region" description="Polar residues" evidence="1">
    <location>
        <begin position="620"/>
        <end position="641"/>
    </location>
</feature>
<feature type="compositionally biased region" description="Low complexity" evidence="1">
    <location>
        <begin position="255"/>
        <end position="267"/>
    </location>
</feature>
<feature type="region of interest" description="Disordered" evidence="1">
    <location>
        <begin position="1"/>
        <end position="294"/>
    </location>
</feature>
<feature type="compositionally biased region" description="Basic and acidic residues" evidence="1">
    <location>
        <begin position="900"/>
        <end position="910"/>
    </location>
</feature>
<evidence type="ECO:0000313" key="2">
    <source>
        <dbReference type="EMBL" id="PHJ19356.1"/>
    </source>
</evidence>
<dbReference type="GeneID" id="94430183"/>
<dbReference type="OrthoDB" id="10461207at2759"/>
<dbReference type="Proteomes" id="UP000221165">
    <property type="component" value="Unassembled WGS sequence"/>
</dbReference>
<feature type="region of interest" description="Disordered" evidence="1">
    <location>
        <begin position="885"/>
        <end position="984"/>
    </location>
</feature>
<sequence>MKTNIEQEGTEVDPKGRDVTPENESVRGGMSGYETEESRDTSSRQASGETDVVSSADPAAGEEERKNLTKSEDVTSGAQTEGDEQSPQDSSPSEARACNDALDAQLATEPVESVEEREEKQDVDREEARSVSTPSSSVPCSDSSSHATEAPETAGHPSGDDLINRDNVSRDKSYESEQTDPCEQTCVIPNDPGDLPHDTTVEGENTADDTAVLAPEKREEDQTILPGDGPECSEASRETEDESGERNGLELPTAETSSSSTSCSEHSNNPADSCSLPATDSNSSGGGKGYREEDMREVISSLDRDSLESMVRRIQKSVVCLVAEEKHIKQQQILLLQERRELDEQVAVASRELQEYRSKLSTAHPDRSSTLGLTNKAPFSLSSSSSSWMKPADHGTHTSTCLPPQSLSAPCIQASLMVKEDPGLREGARMPHTEEEEVTSVDRQKDKSNLDQLDSNRKQEKENIQSNQSMGENLDILENLIVKYGPAAVKTVETAANKMKTGISVLRHELAVMQRHNRAIERHRQLERRAKLRFMCEERLELTHRQRLLQHLGASLDPANPGQQLSPGGSHLLNQMPHGAVMVMPGSVCTPEHSASPSSLGESEGHKASSSSTEAKHTPGETSLNSTADGSASLQASSDVTQGEEVLPSSTKPSAAPPPLLSVQSTSIGTTLSPVISPSGTPQGGVYPVCSPTSEAKLMRRGMHLQQKQVLPNTLSLSPQSGHPLSSIPASSSTRLRASGGGSVHTPEYPFNGTACVRVGPSRPRGGSAAVVLGTRRERLQSAVKSLSSATPGASLENLSKGVATAVGTAKSNLTRWLFGGEGEQSPLRSVAPLPFAGGGSPGEDRRRPFTSGLTEEISASVDPNSCLLQPDKIDILGALSSSAGGGSCGSLGIPVEDEESRKRSSREPHPSQVFDLATPTSDHCPTSAHQITSPSHDEAAHEGEESGSAAPATRKISGDGLSSEVPLHHTPDGDGLQGQEDGQADGEELVCVIEGVVNVELGSEDLHSIKIVVSATEQCSTAAESWVRENWGLLSQAHKSEERCHADDPTSESTATNGHDEKEKAICISQEKATELLSDYLARVEAESQELPVKVDFKWNALVAGEL</sequence>
<dbReference type="VEuPathDB" id="ToxoDB:CSUI_006820"/>